<name>A0A1H0UJ78_9CLOT</name>
<feature type="coiled-coil region" evidence="4">
    <location>
        <begin position="88"/>
        <end position="126"/>
    </location>
</feature>
<dbReference type="EMBL" id="FNJM01000011">
    <property type="protein sequence ID" value="SDP65916.1"/>
    <property type="molecule type" value="Genomic_DNA"/>
</dbReference>
<dbReference type="STRING" id="94869.SAMN04488529_1114"/>
<dbReference type="AlphaFoldDB" id="A0A1H0UJ78"/>
<dbReference type="CDD" id="cd00592">
    <property type="entry name" value="HTH_MerR-like"/>
    <property type="match status" value="1"/>
</dbReference>
<evidence type="ECO:0000313" key="7">
    <source>
        <dbReference type="Proteomes" id="UP000198597"/>
    </source>
</evidence>
<dbReference type="PANTHER" id="PTHR30204">
    <property type="entry name" value="REDOX-CYCLING DRUG-SENSING TRANSCRIPTIONAL ACTIVATOR SOXR"/>
    <property type="match status" value="1"/>
</dbReference>
<dbReference type="GO" id="GO:0003677">
    <property type="term" value="F:DNA binding"/>
    <property type="evidence" value="ECO:0007669"/>
    <property type="project" value="UniProtKB-KW"/>
</dbReference>
<keyword evidence="2 6" id="KW-0238">DNA-binding</keyword>
<protein>
    <submittedName>
        <fullName evidence="6">DNA-binding transcriptional regulator, MerR family</fullName>
    </submittedName>
</protein>
<gene>
    <name evidence="6" type="ORF">SAMN04488529_1114</name>
</gene>
<keyword evidence="1" id="KW-0805">Transcription regulation</keyword>
<dbReference type="PROSITE" id="PS50937">
    <property type="entry name" value="HTH_MERR_2"/>
    <property type="match status" value="1"/>
</dbReference>
<keyword evidence="3" id="KW-0804">Transcription</keyword>
<dbReference type="Proteomes" id="UP000198597">
    <property type="component" value="Unassembled WGS sequence"/>
</dbReference>
<evidence type="ECO:0000259" key="5">
    <source>
        <dbReference type="PROSITE" id="PS50937"/>
    </source>
</evidence>
<organism evidence="6 7">
    <name type="scientific">Clostridium gasigenes</name>
    <dbReference type="NCBI Taxonomy" id="94869"/>
    <lineage>
        <taxon>Bacteria</taxon>
        <taxon>Bacillati</taxon>
        <taxon>Bacillota</taxon>
        <taxon>Clostridia</taxon>
        <taxon>Eubacteriales</taxon>
        <taxon>Clostridiaceae</taxon>
        <taxon>Clostridium</taxon>
    </lineage>
</organism>
<dbReference type="Gene3D" id="1.10.1660.10">
    <property type="match status" value="1"/>
</dbReference>
<dbReference type="Pfam" id="PF13411">
    <property type="entry name" value="MerR_1"/>
    <property type="match status" value="1"/>
</dbReference>
<dbReference type="InterPro" id="IPR000551">
    <property type="entry name" value="MerR-type_HTH_dom"/>
</dbReference>
<reference evidence="6 7" key="1">
    <citation type="submission" date="2016-10" db="EMBL/GenBank/DDBJ databases">
        <authorList>
            <person name="de Groot N.N."/>
        </authorList>
    </citation>
    <scope>NUCLEOTIDE SEQUENCE [LARGE SCALE GENOMIC DNA]</scope>
    <source>
        <strain evidence="6 7">DSM 12272</strain>
    </source>
</reference>
<evidence type="ECO:0000256" key="3">
    <source>
        <dbReference type="ARBA" id="ARBA00023163"/>
    </source>
</evidence>
<dbReference type="RefSeq" id="WP_089971484.1">
    <property type="nucleotide sequence ID" value="NZ_FNJM01000011.1"/>
</dbReference>
<evidence type="ECO:0000256" key="2">
    <source>
        <dbReference type="ARBA" id="ARBA00023125"/>
    </source>
</evidence>
<dbReference type="SMART" id="SM00422">
    <property type="entry name" value="HTH_MERR"/>
    <property type="match status" value="1"/>
</dbReference>
<sequence length="232" mass="27548">MKIGEVELITGITKRNIRFYEKVELLNPNRNEDNQYRDYLEEDVKILKEIKLLRKLGISIEDISLIQKGSLTLETCMSKYVTDMSSKIKKMEQAIEICEEIKQQEKSLTELNTDEYLEKIENLESRGVTFTSIANDFITKVKGYIPEKHVMWFEPNKPITKPREFTDELIEYCLKEKKELTMYKENMMPIVMIDDVKYICILEMPRMFSFPLSIFFVGNTFGFKNVYIYKYN</sequence>
<proteinExistence type="predicted"/>
<dbReference type="InterPro" id="IPR009061">
    <property type="entry name" value="DNA-bd_dom_put_sf"/>
</dbReference>
<dbReference type="OrthoDB" id="9791488at2"/>
<accession>A0A1H0UJ78</accession>
<dbReference type="GO" id="GO:0003700">
    <property type="term" value="F:DNA-binding transcription factor activity"/>
    <property type="evidence" value="ECO:0007669"/>
    <property type="project" value="InterPro"/>
</dbReference>
<evidence type="ECO:0000256" key="4">
    <source>
        <dbReference type="SAM" id="Coils"/>
    </source>
</evidence>
<evidence type="ECO:0000256" key="1">
    <source>
        <dbReference type="ARBA" id="ARBA00023015"/>
    </source>
</evidence>
<evidence type="ECO:0000313" key="6">
    <source>
        <dbReference type="EMBL" id="SDP65916.1"/>
    </source>
</evidence>
<dbReference type="SUPFAM" id="SSF46955">
    <property type="entry name" value="Putative DNA-binding domain"/>
    <property type="match status" value="1"/>
</dbReference>
<keyword evidence="4" id="KW-0175">Coiled coil</keyword>
<feature type="domain" description="HTH merR-type" evidence="5">
    <location>
        <begin position="1"/>
        <end position="69"/>
    </location>
</feature>
<keyword evidence="7" id="KW-1185">Reference proteome</keyword>
<dbReference type="InterPro" id="IPR047057">
    <property type="entry name" value="MerR_fam"/>
</dbReference>
<dbReference type="PANTHER" id="PTHR30204:SF94">
    <property type="entry name" value="HEAVY METAL-DEPENDENT TRANSCRIPTIONAL REGULATOR HI_0293-RELATED"/>
    <property type="match status" value="1"/>
</dbReference>